<keyword evidence="1" id="KW-0472">Membrane</keyword>
<keyword evidence="3" id="KW-1185">Reference proteome</keyword>
<evidence type="ECO:0000256" key="1">
    <source>
        <dbReference type="SAM" id="Phobius"/>
    </source>
</evidence>
<keyword evidence="1" id="KW-1133">Transmembrane helix</keyword>
<name>B0CDT0_ACAM1</name>
<evidence type="ECO:0000313" key="2">
    <source>
        <dbReference type="EMBL" id="ABW29282.1"/>
    </source>
</evidence>
<organism evidence="2 3">
    <name type="scientific">Acaryochloris marina (strain MBIC 11017)</name>
    <dbReference type="NCBI Taxonomy" id="329726"/>
    <lineage>
        <taxon>Bacteria</taxon>
        <taxon>Bacillati</taxon>
        <taxon>Cyanobacteriota</taxon>
        <taxon>Cyanophyceae</taxon>
        <taxon>Acaryochloridales</taxon>
        <taxon>Acaryochloridaceae</taxon>
        <taxon>Acaryochloris</taxon>
    </lineage>
</organism>
<dbReference type="Proteomes" id="UP000000268">
    <property type="component" value="Chromosome"/>
</dbReference>
<dbReference type="HOGENOM" id="CLU_2857329_0_0_3"/>
<feature type="transmembrane region" description="Helical" evidence="1">
    <location>
        <begin position="6"/>
        <end position="26"/>
    </location>
</feature>
<protein>
    <submittedName>
        <fullName evidence="2">Uncharacterized protein</fullName>
    </submittedName>
</protein>
<accession>B0CDT0</accession>
<dbReference type="KEGG" id="amr:AM1_4303"/>
<dbReference type="AlphaFoldDB" id="B0CDT0"/>
<sequence length="64" mass="7438">MPNRIPWLAVKASIHLSLILFFLYLLSLSMMRRRLKPAVERPSIQPVTETVSKCGQDKRRIIAF</sequence>
<proteinExistence type="predicted"/>
<dbReference type="EMBL" id="CP000828">
    <property type="protein sequence ID" value="ABW29282.1"/>
    <property type="molecule type" value="Genomic_DNA"/>
</dbReference>
<gene>
    <name evidence="2" type="ordered locus">AM1_4303</name>
</gene>
<reference evidence="2 3" key="1">
    <citation type="journal article" date="2008" name="Proc. Natl. Acad. Sci. U.S.A.">
        <title>Niche adaptation and genome expansion in the chlorophyll d-producing cyanobacterium Acaryochloris marina.</title>
        <authorList>
            <person name="Swingley W.D."/>
            <person name="Chen M."/>
            <person name="Cheung P.C."/>
            <person name="Conrad A.L."/>
            <person name="Dejesa L.C."/>
            <person name="Hao J."/>
            <person name="Honchak B.M."/>
            <person name="Karbach L.E."/>
            <person name="Kurdoglu A."/>
            <person name="Lahiri S."/>
            <person name="Mastrian S.D."/>
            <person name="Miyashita H."/>
            <person name="Page L."/>
            <person name="Ramakrishna P."/>
            <person name="Satoh S."/>
            <person name="Sattley W.M."/>
            <person name="Shimada Y."/>
            <person name="Taylor H.L."/>
            <person name="Tomo T."/>
            <person name="Tsuchiya T."/>
            <person name="Wang Z.T."/>
            <person name="Raymond J."/>
            <person name="Mimuro M."/>
            <person name="Blankenship R.E."/>
            <person name="Touchman J.W."/>
        </authorList>
    </citation>
    <scope>NUCLEOTIDE SEQUENCE [LARGE SCALE GENOMIC DNA]</scope>
    <source>
        <strain evidence="3">MBIC 11017</strain>
    </source>
</reference>
<keyword evidence="1" id="KW-0812">Transmembrane</keyword>
<evidence type="ECO:0000313" key="3">
    <source>
        <dbReference type="Proteomes" id="UP000000268"/>
    </source>
</evidence>